<dbReference type="Pfam" id="PF01738">
    <property type="entry name" value="DLH"/>
    <property type="match status" value="1"/>
</dbReference>
<keyword evidence="2" id="KW-0732">Signal</keyword>
<evidence type="ECO:0000313" key="5">
    <source>
        <dbReference type="Proteomes" id="UP000766336"/>
    </source>
</evidence>
<keyword evidence="5" id="KW-1185">Reference proteome</keyword>
<comment type="caution">
    <text evidence="4">The sequence shown here is derived from an EMBL/GenBank/DDBJ whole genome shotgun (WGS) entry which is preliminary data.</text>
</comment>
<gene>
    <name evidence="4" type="ORF">KHU32_07775</name>
</gene>
<dbReference type="SUPFAM" id="SSF53474">
    <property type="entry name" value="alpha/beta-Hydrolases"/>
    <property type="match status" value="1"/>
</dbReference>
<dbReference type="PANTHER" id="PTHR22946:SF9">
    <property type="entry name" value="POLYKETIDE TRANSFERASE AF380"/>
    <property type="match status" value="1"/>
</dbReference>
<reference evidence="4 5" key="1">
    <citation type="submission" date="2021-05" db="EMBL/GenBank/DDBJ databases">
        <title>Roseococcus sp. XZZS9, whole genome shotgun sequencing project.</title>
        <authorList>
            <person name="Zhao G."/>
            <person name="Shen L."/>
        </authorList>
    </citation>
    <scope>NUCLEOTIDE SEQUENCE [LARGE SCALE GENOMIC DNA]</scope>
    <source>
        <strain evidence="4 5">XZZS9</strain>
    </source>
</reference>
<evidence type="ECO:0000313" key="4">
    <source>
        <dbReference type="EMBL" id="MBS7810833.1"/>
    </source>
</evidence>
<sequence length="280" mass="28946">MIRALMALLLLTACAGSFAADEAAMTPAAPAQLITVPGAEGASLRALLFVPANPTREPVIALHSCSGLGTADRPLRLPPHQQDWAARLVAAGHPVLFPDSFGSRGLGQACGVPAFPAGPVSVRRWDALEAARWARAQPWARGEGVVLIGWSHGGSTTLAAWNAAPSGLVHAAIAMYPGCGRAQGVSIGPIAGTAPLLMLLGAADDWTPPQPCEQMAASAPGRIEVELYRGAHHSFDQLSGGIRTMFLPNNRTVSLGPNPEARAAARLRVAAFLEAHAGPP</sequence>
<name>A0ABS5QBM0_9PROT</name>
<evidence type="ECO:0000256" key="1">
    <source>
        <dbReference type="ARBA" id="ARBA00022801"/>
    </source>
</evidence>
<dbReference type="EMBL" id="JAHCDA010000001">
    <property type="protein sequence ID" value="MBS7810833.1"/>
    <property type="molecule type" value="Genomic_DNA"/>
</dbReference>
<evidence type="ECO:0000256" key="2">
    <source>
        <dbReference type="SAM" id="SignalP"/>
    </source>
</evidence>
<dbReference type="InterPro" id="IPR050261">
    <property type="entry name" value="FrsA_esterase"/>
</dbReference>
<accession>A0ABS5QBM0</accession>
<keyword evidence="1 4" id="KW-0378">Hydrolase</keyword>
<organism evidence="4 5">
    <name type="scientific">Roseococcus pinisoli</name>
    <dbReference type="NCBI Taxonomy" id="2835040"/>
    <lineage>
        <taxon>Bacteria</taxon>
        <taxon>Pseudomonadati</taxon>
        <taxon>Pseudomonadota</taxon>
        <taxon>Alphaproteobacteria</taxon>
        <taxon>Acetobacterales</taxon>
        <taxon>Roseomonadaceae</taxon>
        <taxon>Roseococcus</taxon>
    </lineage>
</organism>
<dbReference type="Gene3D" id="3.40.50.1820">
    <property type="entry name" value="alpha/beta hydrolase"/>
    <property type="match status" value="1"/>
</dbReference>
<dbReference type="GO" id="GO:0016787">
    <property type="term" value="F:hydrolase activity"/>
    <property type="evidence" value="ECO:0007669"/>
    <property type="project" value="UniProtKB-KW"/>
</dbReference>
<dbReference type="InterPro" id="IPR002925">
    <property type="entry name" value="Dienelactn_hydro"/>
</dbReference>
<feature type="chain" id="PRO_5046700343" evidence="2">
    <location>
        <begin position="20"/>
        <end position="280"/>
    </location>
</feature>
<proteinExistence type="predicted"/>
<dbReference type="InterPro" id="IPR029058">
    <property type="entry name" value="AB_hydrolase_fold"/>
</dbReference>
<dbReference type="RefSeq" id="WP_213669429.1">
    <property type="nucleotide sequence ID" value="NZ_JAHCDA010000001.1"/>
</dbReference>
<protein>
    <submittedName>
        <fullName evidence="4">Dienelactone hydrolase family protein</fullName>
    </submittedName>
</protein>
<feature type="signal peptide" evidence="2">
    <location>
        <begin position="1"/>
        <end position="19"/>
    </location>
</feature>
<evidence type="ECO:0000259" key="3">
    <source>
        <dbReference type="Pfam" id="PF01738"/>
    </source>
</evidence>
<feature type="domain" description="Dienelactone hydrolase" evidence="3">
    <location>
        <begin position="45"/>
        <end position="274"/>
    </location>
</feature>
<dbReference type="PANTHER" id="PTHR22946">
    <property type="entry name" value="DIENELACTONE HYDROLASE DOMAIN-CONTAINING PROTEIN-RELATED"/>
    <property type="match status" value="1"/>
</dbReference>
<dbReference type="Proteomes" id="UP000766336">
    <property type="component" value="Unassembled WGS sequence"/>
</dbReference>